<dbReference type="EMBL" id="CM056742">
    <property type="protein sequence ID" value="KAJ8678311.1"/>
    <property type="molecule type" value="Genomic_DNA"/>
</dbReference>
<reference evidence="1" key="1">
    <citation type="submission" date="2023-04" db="EMBL/GenBank/DDBJ databases">
        <title>A chromosome-level genome assembly of the parasitoid wasp Eretmocerus hayati.</title>
        <authorList>
            <person name="Zhong Y."/>
            <person name="Liu S."/>
            <person name="Liu Y."/>
        </authorList>
    </citation>
    <scope>NUCLEOTIDE SEQUENCE</scope>
    <source>
        <strain evidence="1">ZJU_SS_LIU_2023</strain>
    </source>
</reference>
<protein>
    <submittedName>
        <fullName evidence="1">Uncharacterized protein</fullName>
    </submittedName>
</protein>
<evidence type="ECO:0000313" key="2">
    <source>
        <dbReference type="Proteomes" id="UP001239111"/>
    </source>
</evidence>
<evidence type="ECO:0000313" key="1">
    <source>
        <dbReference type="EMBL" id="KAJ8678311.1"/>
    </source>
</evidence>
<name>A0ACC2P626_9HYME</name>
<organism evidence="1 2">
    <name type="scientific">Eretmocerus hayati</name>
    <dbReference type="NCBI Taxonomy" id="131215"/>
    <lineage>
        <taxon>Eukaryota</taxon>
        <taxon>Metazoa</taxon>
        <taxon>Ecdysozoa</taxon>
        <taxon>Arthropoda</taxon>
        <taxon>Hexapoda</taxon>
        <taxon>Insecta</taxon>
        <taxon>Pterygota</taxon>
        <taxon>Neoptera</taxon>
        <taxon>Endopterygota</taxon>
        <taxon>Hymenoptera</taxon>
        <taxon>Apocrita</taxon>
        <taxon>Proctotrupomorpha</taxon>
        <taxon>Chalcidoidea</taxon>
        <taxon>Aphelinidae</taxon>
        <taxon>Aphelininae</taxon>
        <taxon>Eretmocerus</taxon>
    </lineage>
</organism>
<dbReference type="Proteomes" id="UP001239111">
    <property type="component" value="Chromosome 2"/>
</dbReference>
<keyword evidence="2" id="KW-1185">Reference proteome</keyword>
<comment type="caution">
    <text evidence="1">The sequence shown here is derived from an EMBL/GenBank/DDBJ whole genome shotgun (WGS) entry which is preliminary data.</text>
</comment>
<proteinExistence type="predicted"/>
<gene>
    <name evidence="1" type="ORF">QAD02_014098</name>
</gene>
<sequence length="137" mass="15753">MSTSVEKSLENLRARMKKHRGKVRAKLKSSKKFDTERSKTVPMDTKEESNEVASVINVLDQDQHLIDNRLRAGDEHSSYSNSDSDLSNYDDGNDDTDITHNEGESEPFDQNVFKQRLRIWVSKDITRSKVDELLVIL</sequence>
<accession>A0ACC2P626</accession>